<evidence type="ECO:0000313" key="1">
    <source>
        <dbReference type="EMBL" id="CAF5141621.1"/>
    </source>
</evidence>
<sequence>DVVKEDLDLFREEANDGTSTTSDISVSIQETGSITDEVVPGCLSTPNPDSGDFHRIFCKDVASLILQKLAECVCHVYW</sequence>
<organism evidence="1 2">
    <name type="scientific">Rotaria magnacalcarata</name>
    <dbReference type="NCBI Taxonomy" id="392030"/>
    <lineage>
        <taxon>Eukaryota</taxon>
        <taxon>Metazoa</taxon>
        <taxon>Spiralia</taxon>
        <taxon>Gnathifera</taxon>
        <taxon>Rotifera</taxon>
        <taxon>Eurotatoria</taxon>
        <taxon>Bdelloidea</taxon>
        <taxon>Philodinida</taxon>
        <taxon>Philodinidae</taxon>
        <taxon>Rotaria</taxon>
    </lineage>
</organism>
<dbReference type="Proteomes" id="UP000681967">
    <property type="component" value="Unassembled WGS sequence"/>
</dbReference>
<gene>
    <name evidence="1" type="ORF">BYL167_LOCUS70282</name>
</gene>
<reference evidence="1" key="1">
    <citation type="submission" date="2021-02" db="EMBL/GenBank/DDBJ databases">
        <authorList>
            <person name="Nowell W R."/>
        </authorList>
    </citation>
    <scope>NUCLEOTIDE SEQUENCE</scope>
</reference>
<comment type="caution">
    <text evidence="1">The sequence shown here is derived from an EMBL/GenBank/DDBJ whole genome shotgun (WGS) entry which is preliminary data.</text>
</comment>
<dbReference type="EMBL" id="CAJOBH010252403">
    <property type="protein sequence ID" value="CAF5141621.1"/>
    <property type="molecule type" value="Genomic_DNA"/>
</dbReference>
<dbReference type="AlphaFoldDB" id="A0A8S3FVJ5"/>
<name>A0A8S3FVJ5_9BILA</name>
<evidence type="ECO:0000313" key="2">
    <source>
        <dbReference type="Proteomes" id="UP000681967"/>
    </source>
</evidence>
<accession>A0A8S3FVJ5</accession>
<protein>
    <submittedName>
        <fullName evidence="1">Uncharacterized protein</fullName>
    </submittedName>
</protein>
<feature type="non-terminal residue" evidence="1">
    <location>
        <position position="1"/>
    </location>
</feature>
<proteinExistence type="predicted"/>